<evidence type="ECO:0000259" key="9">
    <source>
        <dbReference type="Pfam" id="PF00892"/>
    </source>
</evidence>
<sequence>MQRREQGAEAKVSPSLARLMLVVNAAVWGSGYTILKHVQQTIPTQWMMVLRMGAAAIILGIAFLPHLRRIGLRRYVIPGILLALSFWLGYIFQLWGLSLTAPGRNAFLTDTYCVMVPFLIWALTKRRPTWQHIVATFVCVVGIGFVSLSGGGGADLFRISFGDGITIVGAFFFALNLVTVGMLGRRYDATALMFSEFAFTAVLFLIGAVPVEGAPQAGWLRWDLIAGLAYLVIGSTIVAQLFQTIAVQHLPTAQASIILSTESVFGVLVSVLFYGEVLTAQSVTGFALIFCAIILSEVALPSPFRRRHRNDGTGADAIAGKTADEEPNGKAAAKEAAHGPDRQ</sequence>
<evidence type="ECO:0000256" key="3">
    <source>
        <dbReference type="ARBA" id="ARBA00022475"/>
    </source>
</evidence>
<dbReference type="EMBL" id="JAHBBH010000010">
    <property type="protein sequence ID" value="MBW3092342.1"/>
    <property type="molecule type" value="Genomic_DNA"/>
</dbReference>
<keyword evidence="3" id="KW-1003">Cell membrane</keyword>
<evidence type="ECO:0000256" key="7">
    <source>
        <dbReference type="SAM" id="MobiDB-lite"/>
    </source>
</evidence>
<organism evidence="10 11">
    <name type="scientific">Bifidobacterium miconis</name>
    <dbReference type="NCBI Taxonomy" id="2834435"/>
    <lineage>
        <taxon>Bacteria</taxon>
        <taxon>Bacillati</taxon>
        <taxon>Actinomycetota</taxon>
        <taxon>Actinomycetes</taxon>
        <taxon>Bifidobacteriales</taxon>
        <taxon>Bifidobacteriaceae</taxon>
        <taxon>Bifidobacterium</taxon>
    </lineage>
</organism>
<feature type="transmembrane region" description="Helical" evidence="8">
    <location>
        <begin position="46"/>
        <end position="64"/>
    </location>
</feature>
<feature type="compositionally biased region" description="Basic and acidic residues" evidence="7">
    <location>
        <begin position="322"/>
        <end position="343"/>
    </location>
</feature>
<proteinExistence type="inferred from homology"/>
<feature type="transmembrane region" description="Helical" evidence="8">
    <location>
        <begin position="254"/>
        <end position="274"/>
    </location>
</feature>
<dbReference type="Proteomes" id="UP000700815">
    <property type="component" value="Unassembled WGS sequence"/>
</dbReference>
<dbReference type="PANTHER" id="PTHR42920:SF5">
    <property type="entry name" value="EAMA DOMAIN-CONTAINING PROTEIN"/>
    <property type="match status" value="1"/>
</dbReference>
<comment type="caution">
    <text evidence="10">The sequence shown here is derived from an EMBL/GenBank/DDBJ whole genome shotgun (WGS) entry which is preliminary data.</text>
</comment>
<evidence type="ECO:0000256" key="6">
    <source>
        <dbReference type="ARBA" id="ARBA00023136"/>
    </source>
</evidence>
<comment type="similarity">
    <text evidence="2">Belongs to the EamA transporter family.</text>
</comment>
<evidence type="ECO:0000256" key="1">
    <source>
        <dbReference type="ARBA" id="ARBA00004651"/>
    </source>
</evidence>
<dbReference type="RefSeq" id="WP_219058424.1">
    <property type="nucleotide sequence ID" value="NZ_JAHBBH010000010.1"/>
</dbReference>
<evidence type="ECO:0000256" key="8">
    <source>
        <dbReference type="SAM" id="Phobius"/>
    </source>
</evidence>
<feature type="transmembrane region" description="Helical" evidence="8">
    <location>
        <begin position="280"/>
        <end position="300"/>
    </location>
</feature>
<feature type="transmembrane region" description="Helical" evidence="8">
    <location>
        <begin position="222"/>
        <end position="242"/>
    </location>
</feature>
<evidence type="ECO:0000313" key="11">
    <source>
        <dbReference type="Proteomes" id="UP000700815"/>
    </source>
</evidence>
<feature type="transmembrane region" description="Helical" evidence="8">
    <location>
        <begin position="133"/>
        <end position="152"/>
    </location>
</feature>
<dbReference type="InterPro" id="IPR051258">
    <property type="entry name" value="Diverse_Substrate_Transporter"/>
</dbReference>
<evidence type="ECO:0000256" key="2">
    <source>
        <dbReference type="ARBA" id="ARBA00007362"/>
    </source>
</evidence>
<gene>
    <name evidence="10" type="ORF">KIH79_05135</name>
</gene>
<name>A0ABS6WEG0_9BIFI</name>
<feature type="transmembrane region" description="Helical" evidence="8">
    <location>
        <begin position="164"/>
        <end position="184"/>
    </location>
</feature>
<feature type="domain" description="EamA" evidence="9">
    <location>
        <begin position="19"/>
        <end position="147"/>
    </location>
</feature>
<feature type="transmembrane region" description="Helical" evidence="8">
    <location>
        <begin position="191"/>
        <end position="210"/>
    </location>
</feature>
<keyword evidence="6 8" id="KW-0472">Membrane</keyword>
<dbReference type="InterPro" id="IPR000620">
    <property type="entry name" value="EamA_dom"/>
</dbReference>
<feature type="transmembrane region" description="Helical" evidence="8">
    <location>
        <begin position="107"/>
        <end position="124"/>
    </location>
</feature>
<evidence type="ECO:0000256" key="4">
    <source>
        <dbReference type="ARBA" id="ARBA00022692"/>
    </source>
</evidence>
<dbReference type="Pfam" id="PF00892">
    <property type="entry name" value="EamA"/>
    <property type="match status" value="2"/>
</dbReference>
<dbReference type="PANTHER" id="PTHR42920">
    <property type="entry name" value="OS03G0707200 PROTEIN-RELATED"/>
    <property type="match status" value="1"/>
</dbReference>
<feature type="transmembrane region" description="Helical" evidence="8">
    <location>
        <begin position="12"/>
        <end position="34"/>
    </location>
</feature>
<accession>A0ABS6WEG0</accession>
<feature type="domain" description="EamA" evidence="9">
    <location>
        <begin position="161"/>
        <end position="295"/>
    </location>
</feature>
<evidence type="ECO:0000313" key="10">
    <source>
        <dbReference type="EMBL" id="MBW3092342.1"/>
    </source>
</evidence>
<feature type="region of interest" description="Disordered" evidence="7">
    <location>
        <begin position="310"/>
        <end position="343"/>
    </location>
</feature>
<keyword evidence="5 8" id="KW-1133">Transmembrane helix</keyword>
<keyword evidence="4 8" id="KW-0812">Transmembrane</keyword>
<reference evidence="10 11" key="1">
    <citation type="submission" date="2021-05" db="EMBL/GenBank/DDBJ databases">
        <title>Phylogenetic classification of ten novel species belonging to the genus Bifidobacterium comprising B. colchicus sp. nov., B. abeli sp. nov., B. bicoloris sp. nov., B. guerezis sp. nov., B. rosaliae sp. nov., B. santillanensis sp. nov., B. argentati sp. nov., B. amazzoni sp. nov., B. pluviali sp. nov., and B. pinnaculum sp. nov.</title>
        <authorList>
            <person name="Lugli G.A."/>
            <person name="Ruiz Garcia L."/>
            <person name="Margolles A."/>
            <person name="Ventura M."/>
        </authorList>
    </citation>
    <scope>NUCLEOTIDE SEQUENCE [LARGE SCALE GENOMIC DNA]</scope>
    <source>
        <strain evidence="10 11">82T10</strain>
    </source>
</reference>
<comment type="subcellular location">
    <subcellularLocation>
        <location evidence="1">Cell membrane</location>
        <topology evidence="1">Multi-pass membrane protein</topology>
    </subcellularLocation>
</comment>
<feature type="transmembrane region" description="Helical" evidence="8">
    <location>
        <begin position="76"/>
        <end position="95"/>
    </location>
</feature>
<protein>
    <submittedName>
        <fullName evidence="10">DMT family transporter</fullName>
    </submittedName>
</protein>
<evidence type="ECO:0000256" key="5">
    <source>
        <dbReference type="ARBA" id="ARBA00022989"/>
    </source>
</evidence>
<keyword evidence="11" id="KW-1185">Reference proteome</keyword>